<dbReference type="InterPro" id="IPR036388">
    <property type="entry name" value="WH-like_DNA-bd_sf"/>
</dbReference>
<keyword evidence="5" id="KW-1185">Reference proteome</keyword>
<dbReference type="InterPro" id="IPR026881">
    <property type="entry name" value="WYL_dom"/>
</dbReference>
<comment type="caution">
    <text evidence="4">The sequence shown here is derived from an EMBL/GenBank/DDBJ whole genome shotgun (WGS) entry which is preliminary data.</text>
</comment>
<gene>
    <name evidence="4" type="ORF">UC3_01658</name>
</gene>
<dbReference type="PANTHER" id="PTHR34580">
    <property type="match status" value="1"/>
</dbReference>
<accession>R3TSC3</accession>
<dbReference type="Proteomes" id="UP000013785">
    <property type="component" value="Unassembled WGS sequence"/>
</dbReference>
<sequence>MKLSRLVSIIVILLDKERVSAQHLATTFEVSTRTIYRDIETINMAGIPVVSTSGVSGGFEIMKNYKLDKNVFSINDITAILTGLSSLSNMVSQDELTNATIKMKSLIPQDKLDEIQFKTEQIHIDLSQWTGYRNLQPYLETIKLALSESKLISFVYIDRHGNKTSRKVEPYQIILKGNHWYVQSYCLKRKEFRLFKLSRISEIKLEKTGFTPRSYQKPMLEFSDILETLQINIKLRVHKSVMDRILDFCMYEQCLPEGDEHFIVALPFVENDYYYNFLLSFGDKCECLEPVHVREKIQQKLANLVDLYKN</sequence>
<evidence type="ECO:0000313" key="5">
    <source>
        <dbReference type="Proteomes" id="UP000013785"/>
    </source>
</evidence>
<dbReference type="PATRIC" id="fig|1158610.3.peg.1646"/>
<dbReference type="STRING" id="154621.RV11_GL000284"/>
<proteinExistence type="predicted"/>
<dbReference type="PANTHER" id="PTHR34580:SF1">
    <property type="entry name" value="PROTEIN PAFC"/>
    <property type="match status" value="1"/>
</dbReference>
<reference evidence="4 5" key="1">
    <citation type="submission" date="2013-02" db="EMBL/GenBank/DDBJ databases">
        <title>The Genome Sequence of Enterococcus phoeniculicola BAA-412.</title>
        <authorList>
            <consortium name="The Broad Institute Genome Sequencing Platform"/>
            <consortium name="The Broad Institute Genome Sequencing Center for Infectious Disease"/>
            <person name="Earl A.M."/>
            <person name="Gilmore M.S."/>
            <person name="Lebreton F."/>
            <person name="Walker B."/>
            <person name="Young S.K."/>
            <person name="Zeng Q."/>
            <person name="Gargeya S."/>
            <person name="Fitzgerald M."/>
            <person name="Haas B."/>
            <person name="Abouelleil A."/>
            <person name="Alvarado L."/>
            <person name="Arachchi H.M."/>
            <person name="Berlin A.M."/>
            <person name="Chapman S.B."/>
            <person name="Dewar J."/>
            <person name="Goldberg J."/>
            <person name="Griggs A."/>
            <person name="Gujja S."/>
            <person name="Hansen M."/>
            <person name="Howarth C."/>
            <person name="Imamovic A."/>
            <person name="Larimer J."/>
            <person name="McCowan C."/>
            <person name="Murphy C."/>
            <person name="Neiman D."/>
            <person name="Pearson M."/>
            <person name="Priest M."/>
            <person name="Roberts A."/>
            <person name="Saif S."/>
            <person name="Shea T."/>
            <person name="Sisk P."/>
            <person name="Sykes S."/>
            <person name="Wortman J."/>
            <person name="Nusbaum C."/>
            <person name="Birren B."/>
        </authorList>
    </citation>
    <scope>NUCLEOTIDE SEQUENCE [LARGE SCALE GENOMIC DNA]</scope>
    <source>
        <strain evidence="4 5">ATCC BAA-412</strain>
    </source>
</reference>
<dbReference type="HOGENOM" id="CLU_041141_5_1_9"/>
<name>R3TSC3_9ENTE</name>
<dbReference type="Pfam" id="PF25583">
    <property type="entry name" value="WCX"/>
    <property type="match status" value="1"/>
</dbReference>
<dbReference type="SUPFAM" id="SSF46785">
    <property type="entry name" value="Winged helix' DNA-binding domain"/>
    <property type="match status" value="1"/>
</dbReference>
<dbReference type="GO" id="GO:0003700">
    <property type="term" value="F:DNA-binding transcription factor activity"/>
    <property type="evidence" value="ECO:0007669"/>
    <property type="project" value="InterPro"/>
</dbReference>
<organism evidence="4 5">
    <name type="scientific">Enterococcus phoeniculicola ATCC BAA-412</name>
    <dbReference type="NCBI Taxonomy" id="1158610"/>
    <lineage>
        <taxon>Bacteria</taxon>
        <taxon>Bacillati</taxon>
        <taxon>Bacillota</taxon>
        <taxon>Bacilli</taxon>
        <taxon>Lactobacillales</taxon>
        <taxon>Enterococcaceae</taxon>
        <taxon>Enterococcus</taxon>
    </lineage>
</organism>
<dbReference type="EMBL" id="AJAT01000014">
    <property type="protein sequence ID" value="EOL44028.1"/>
    <property type="molecule type" value="Genomic_DNA"/>
</dbReference>
<dbReference type="Pfam" id="PF13280">
    <property type="entry name" value="WYL"/>
    <property type="match status" value="1"/>
</dbReference>
<dbReference type="InterPro" id="IPR057727">
    <property type="entry name" value="WCX_dom"/>
</dbReference>
<dbReference type="OrthoDB" id="9815009at2"/>
<dbReference type="InterPro" id="IPR001034">
    <property type="entry name" value="DeoR_HTH"/>
</dbReference>
<dbReference type="Gene3D" id="1.10.10.10">
    <property type="entry name" value="Winged helix-like DNA-binding domain superfamily/Winged helix DNA-binding domain"/>
    <property type="match status" value="1"/>
</dbReference>
<feature type="domain" description="HTH deoR-type" evidence="3">
    <location>
        <begin position="2"/>
        <end position="57"/>
    </location>
</feature>
<dbReference type="InterPro" id="IPR028349">
    <property type="entry name" value="PafC-like"/>
</dbReference>
<protein>
    <recommendedName>
        <fullName evidence="3">HTH deoR-type domain-containing protein</fullName>
    </recommendedName>
</protein>
<dbReference type="RefSeq" id="WP_010768321.1">
    <property type="nucleotide sequence ID" value="NZ_ASWE01000003.1"/>
</dbReference>
<dbReference type="InterPro" id="IPR051534">
    <property type="entry name" value="CBASS_pafABC_assoc_protein"/>
</dbReference>
<dbReference type="PIRSF" id="PIRSF016838">
    <property type="entry name" value="PafC"/>
    <property type="match status" value="1"/>
</dbReference>
<dbReference type="AlphaFoldDB" id="R3TSC3"/>
<dbReference type="InterPro" id="IPR013196">
    <property type="entry name" value="HTH_11"/>
</dbReference>
<evidence type="ECO:0000259" key="3">
    <source>
        <dbReference type="PROSITE" id="PS51000"/>
    </source>
</evidence>
<keyword evidence="2" id="KW-0804">Transcription</keyword>
<keyword evidence="1" id="KW-0805">Transcription regulation</keyword>
<evidence type="ECO:0000256" key="2">
    <source>
        <dbReference type="ARBA" id="ARBA00023163"/>
    </source>
</evidence>
<dbReference type="PROSITE" id="PS52050">
    <property type="entry name" value="WYL"/>
    <property type="match status" value="1"/>
</dbReference>
<dbReference type="InterPro" id="IPR036390">
    <property type="entry name" value="WH_DNA-bd_sf"/>
</dbReference>
<dbReference type="eggNOG" id="COG2378">
    <property type="taxonomic scope" value="Bacteria"/>
</dbReference>
<evidence type="ECO:0000256" key="1">
    <source>
        <dbReference type="ARBA" id="ARBA00023015"/>
    </source>
</evidence>
<dbReference type="Pfam" id="PF08279">
    <property type="entry name" value="HTH_11"/>
    <property type="match status" value="1"/>
</dbReference>
<evidence type="ECO:0000313" key="4">
    <source>
        <dbReference type="EMBL" id="EOL44028.1"/>
    </source>
</evidence>
<dbReference type="PROSITE" id="PS51000">
    <property type="entry name" value="HTH_DEOR_2"/>
    <property type="match status" value="1"/>
</dbReference>